<feature type="transmembrane region" description="Helical" evidence="7">
    <location>
        <begin position="158"/>
        <end position="178"/>
    </location>
</feature>
<dbReference type="InterPro" id="IPR004869">
    <property type="entry name" value="MMPL_dom"/>
</dbReference>
<evidence type="ECO:0000313" key="10">
    <source>
        <dbReference type="Proteomes" id="UP000503399"/>
    </source>
</evidence>
<dbReference type="PANTHER" id="PTHR33406:SF6">
    <property type="entry name" value="MEMBRANE PROTEIN YDGH-RELATED"/>
    <property type="match status" value="1"/>
</dbReference>
<feature type="transmembrane region" description="Helical" evidence="7">
    <location>
        <begin position="762"/>
        <end position="789"/>
    </location>
</feature>
<dbReference type="GO" id="GO:0005886">
    <property type="term" value="C:plasma membrane"/>
    <property type="evidence" value="ECO:0007669"/>
    <property type="project" value="UniProtKB-SubCell"/>
</dbReference>
<evidence type="ECO:0000313" key="9">
    <source>
        <dbReference type="EMBL" id="CAB1128048.1"/>
    </source>
</evidence>
<dbReference type="InterPro" id="IPR050545">
    <property type="entry name" value="Mycobact_MmpL"/>
</dbReference>
<dbReference type="KEGG" id="hfv:R50_0542"/>
<feature type="transmembrane region" description="Helical" evidence="7">
    <location>
        <begin position="729"/>
        <end position="750"/>
    </location>
</feature>
<comment type="similarity">
    <text evidence="2">Belongs to the resistance-nodulation-cell division (RND) (TC 2.A.6) family. MmpL subfamily.</text>
</comment>
<feature type="transmembrane region" description="Helical" evidence="7">
    <location>
        <begin position="801"/>
        <end position="824"/>
    </location>
</feature>
<keyword evidence="10" id="KW-1185">Reference proteome</keyword>
<evidence type="ECO:0000256" key="4">
    <source>
        <dbReference type="ARBA" id="ARBA00022692"/>
    </source>
</evidence>
<dbReference type="InterPro" id="IPR000731">
    <property type="entry name" value="SSD"/>
</dbReference>
<feature type="transmembrane region" description="Helical" evidence="7">
    <location>
        <begin position="471"/>
        <end position="504"/>
    </location>
</feature>
<feature type="transmembrane region" description="Helical" evidence="7">
    <location>
        <begin position="446"/>
        <end position="465"/>
    </location>
</feature>
<keyword evidence="6 7" id="KW-0472">Membrane</keyword>
<dbReference type="Proteomes" id="UP000503399">
    <property type="component" value="Chromosome"/>
</dbReference>
<feature type="transmembrane region" description="Helical" evidence="7">
    <location>
        <begin position="55"/>
        <end position="74"/>
    </location>
</feature>
<reference evidence="9 10" key="1">
    <citation type="submission" date="2020-02" db="EMBL/GenBank/DDBJ databases">
        <authorList>
            <person name="Hogendoorn C."/>
        </authorList>
    </citation>
    <scope>NUCLEOTIDE SEQUENCE [LARGE SCALE GENOMIC DNA]</scope>
    <source>
        <strain evidence="9">R501</strain>
    </source>
</reference>
<name>A0A6F8ZDV1_9FIRM</name>
<sequence>MSFAGTLLAIGTALGWLALLGASIRAVPALGAIAAIFWLARLPALWTHARQAGWLLLIWGLASFALVGPLWTLFHSRRRRTIGLWLWFASLPLALSGTPAPDATWNTWLRHRIPQLFAATHRDILTSPAWVVVLGLVALAGIFTLGARLTAQSRTQPLGLWAGSGLLLSLLLAFAPWTPHLLHWLALPAWFLVLAWLLGAGYTALHQWPGIPEPWVRRMDTGQALGIVAILVILALPLAGGAATHARTPAFPPRFTGTVWADRQATALLPKPAPAPWMVARPAAVAAAQLHVPATPVTAGVSLVPGTVHPPATWDPVRDTDGPALRRLNALLGSSLNRTALLALAASAVLLVLGLGSLPAAGLALWVGLASTILATAGMRLAERLVPVSPYALNVTALLAMGLSVDYAVFQLHAFRTAWRTGGGEEDPGIRARRALGAAHTQATHALPWSAGAFAVAFLAYPLALPFQLGLGFALAGFAAVAAALTLSHLLILPVVATAPRFWLAGLPRSLGEILDRVYQPIGRWTTRWPGLLLAAATLVLLPALRQPLGIKLATPTHPAALLPASSRWHAAWAATRHTARPSSQAILVIQPPTLTRPAIWSTLDRRVAHPPAGVILTNPFATVPPSQMVQWAAQPATAPPVWNTAWNPGRRLLFLPVRSTAAGPLPRTALGKALQLPASWRWSLTGGADALAAVTNGWFAWALGVLVTAGLLASAGVRWVLTGRLRFGLLAILFEVVPLLTTLALYPLAAQQWPALLPRTLPVPILLLSINLMLALALDYQVLFTYAIGRDPTHVRIADAVARTGGSITTAGLVMAASFWVLLVTPLPFLRAAGFLLGTNVLVDTLVVRSWLMPTTTAIAAGQVPHWQVRYDSWLALLLMAWLALALPELVWHHLRHLPWVPAPLPVHPVGLPYSVPAAVGLMLLVVGIAALFRFAGQRMPTAPGDGPSPSLSSNPPG</sequence>
<evidence type="ECO:0000259" key="8">
    <source>
        <dbReference type="PROSITE" id="PS50156"/>
    </source>
</evidence>
<keyword evidence="5 7" id="KW-1133">Transmembrane helix</keyword>
<accession>A0A6F8ZDV1</accession>
<evidence type="ECO:0000256" key="1">
    <source>
        <dbReference type="ARBA" id="ARBA00004651"/>
    </source>
</evidence>
<feature type="transmembrane region" description="Helical" evidence="7">
    <location>
        <begin position="830"/>
        <end position="853"/>
    </location>
</feature>
<gene>
    <name evidence="9" type="ORF">R50_0542</name>
</gene>
<feature type="transmembrane region" description="Helical" evidence="7">
    <location>
        <begin position="225"/>
        <end position="246"/>
    </location>
</feature>
<evidence type="ECO:0000256" key="6">
    <source>
        <dbReference type="ARBA" id="ARBA00023136"/>
    </source>
</evidence>
<dbReference type="Pfam" id="PF03176">
    <property type="entry name" value="MMPL"/>
    <property type="match status" value="1"/>
</dbReference>
<feature type="transmembrane region" description="Helical" evidence="7">
    <location>
        <begin position="874"/>
        <end position="893"/>
    </location>
</feature>
<feature type="transmembrane region" description="Helical" evidence="7">
    <location>
        <begin position="81"/>
        <end position="100"/>
    </location>
</feature>
<feature type="transmembrane region" description="Helical" evidence="7">
    <location>
        <begin position="388"/>
        <end position="410"/>
    </location>
</feature>
<feature type="transmembrane region" description="Helical" evidence="7">
    <location>
        <begin position="913"/>
        <end position="934"/>
    </location>
</feature>
<dbReference type="PANTHER" id="PTHR33406">
    <property type="entry name" value="MEMBRANE PROTEIN MJ1562-RELATED"/>
    <property type="match status" value="1"/>
</dbReference>
<dbReference type="AlphaFoldDB" id="A0A6F8ZDV1"/>
<keyword evidence="3" id="KW-1003">Cell membrane</keyword>
<evidence type="ECO:0000256" key="3">
    <source>
        <dbReference type="ARBA" id="ARBA00022475"/>
    </source>
</evidence>
<evidence type="ECO:0000256" key="2">
    <source>
        <dbReference type="ARBA" id="ARBA00010157"/>
    </source>
</evidence>
<comment type="subcellular location">
    <subcellularLocation>
        <location evidence="1">Cell membrane</location>
        <topology evidence="1">Multi-pass membrane protein</topology>
    </subcellularLocation>
</comment>
<proteinExistence type="inferred from homology"/>
<feature type="transmembrane region" description="Helical" evidence="7">
    <location>
        <begin position="184"/>
        <end position="205"/>
    </location>
</feature>
<feature type="transmembrane region" description="Helical" evidence="7">
    <location>
        <begin position="129"/>
        <end position="151"/>
    </location>
</feature>
<dbReference type="SUPFAM" id="SSF82866">
    <property type="entry name" value="Multidrug efflux transporter AcrB transmembrane domain"/>
    <property type="match status" value="2"/>
</dbReference>
<dbReference type="EMBL" id="LR778114">
    <property type="protein sequence ID" value="CAB1128048.1"/>
    <property type="molecule type" value="Genomic_DNA"/>
</dbReference>
<dbReference type="Gene3D" id="1.20.1640.10">
    <property type="entry name" value="Multidrug efflux transporter AcrB transmembrane domain"/>
    <property type="match status" value="1"/>
</dbReference>
<organism evidence="9 10">
    <name type="scientific">Candidatus Hydrogenisulfobacillus filiaventi</name>
    <dbReference type="NCBI Taxonomy" id="2707344"/>
    <lineage>
        <taxon>Bacteria</taxon>
        <taxon>Bacillati</taxon>
        <taxon>Bacillota</taxon>
        <taxon>Clostridia</taxon>
        <taxon>Eubacteriales</taxon>
        <taxon>Clostridiales Family XVII. Incertae Sedis</taxon>
        <taxon>Candidatus Hydrogenisulfobacillus</taxon>
    </lineage>
</organism>
<protein>
    <submittedName>
        <fullName evidence="9">SSD domain-containing protein</fullName>
    </submittedName>
</protein>
<evidence type="ECO:0000256" key="7">
    <source>
        <dbReference type="SAM" id="Phobius"/>
    </source>
</evidence>
<evidence type="ECO:0000256" key="5">
    <source>
        <dbReference type="ARBA" id="ARBA00022989"/>
    </source>
</evidence>
<keyword evidence="4 7" id="KW-0812">Transmembrane</keyword>
<feature type="domain" description="SSD" evidence="8">
    <location>
        <begin position="718"/>
        <end position="859"/>
    </location>
</feature>
<feature type="transmembrane region" description="Helical" evidence="7">
    <location>
        <begin position="699"/>
        <end position="722"/>
    </location>
</feature>
<dbReference type="PROSITE" id="PS50156">
    <property type="entry name" value="SSD"/>
    <property type="match status" value="1"/>
</dbReference>